<name>A0ABT7VA51_9ACTN</name>
<dbReference type="SMART" id="SM00382">
    <property type="entry name" value="AAA"/>
    <property type="match status" value="2"/>
</dbReference>
<dbReference type="Pfam" id="PF02361">
    <property type="entry name" value="CbiQ"/>
    <property type="match status" value="1"/>
</dbReference>
<accession>A0ABT7VA51</accession>
<dbReference type="PROSITE" id="PS00211">
    <property type="entry name" value="ABC_TRANSPORTER_1"/>
    <property type="match status" value="1"/>
</dbReference>
<evidence type="ECO:0000256" key="3">
    <source>
        <dbReference type="ARBA" id="ARBA00022448"/>
    </source>
</evidence>
<dbReference type="CDD" id="cd03225">
    <property type="entry name" value="ABC_cobalt_CbiO_domain1"/>
    <property type="match status" value="2"/>
</dbReference>
<dbReference type="InterPro" id="IPR003439">
    <property type="entry name" value="ABC_transporter-like_ATP-bd"/>
</dbReference>
<evidence type="ECO:0000313" key="11">
    <source>
        <dbReference type="EMBL" id="MDM8274712.1"/>
    </source>
</evidence>
<evidence type="ECO:0000259" key="10">
    <source>
        <dbReference type="PROSITE" id="PS50893"/>
    </source>
</evidence>
<sequence length="866" mass="91849">MRPSFLYVCNFCVRSMMIEVIHAHMEYAPASTSDEAGHAGSRSPLVALVDVSLRVRPGEVVSVVGANGSGKSTLVNLMCGALVGEPGMVVVDGVDPADGDLARRLVRRSVGHVFQNPADQIVSTLVLDEVSFGPRNLGWDEQRIARAATHALDAVGLSGYEAREVEELSGGEQQRLAIAAVLAMQPGYLVLDEVTSQLDSAARPQFRALFRKLARCRSCGVVQVTHDPLEVLMGDRVVVVRAGGIVWEGEPRALLVEHPTLWGETLPPSHYVDGLKAAFTAGYDPSRGVEPEDLISWVNSTSEGRGARQAIIDAMKWGSKAASSVSCEEHEGARGPGIIVDGAFFAYEDPHAGLIHPETALSDVSVEVPRGSVTLVAGATGSGKSTLAALVAGLEQPLAGTVAVGGAAPHAGDVALSFQHPERQLFLESVARELAFAPRNQGEPEEVVARRVEDARVRVGIPPELMTRDPFSLSGGQGRRVAIGGVLTLDARALVLDEPTSGLDTRGRSDLHALVRSLARDGMPVMVVSHDLEEWLDIADRVLFLRDGRVAWSGSVADLKTDAAAFSKACLSAPEAWSVGWALDGTCPAQGVPRAGHGATERHARRGRSERGRAVRDLDARVKIVVLLALTAAVFAVPQPVALALWAASIAVALRLAGVGFRRTVHALRPLSILFAIIVVCNLISLDGTAEVMLAEPFGLSLSGACRALMAMARIFLLVAAALVVSETSTPTQLADAAVRLMRPLKRVGVPVGSFGLTLSLALRFIPLAMEEVTRVASAQRARGVKLDEGGAIRRVRRWGAVLVPAVVSLFRRADRVAESMDARCSSEEAAAEAPRRPLGSRDIRTLCLSCGIMVAIVIVSWMVSG</sequence>
<feature type="domain" description="ABC transporter" evidence="10">
    <location>
        <begin position="30"/>
        <end position="267"/>
    </location>
</feature>
<dbReference type="PROSITE" id="PS50893">
    <property type="entry name" value="ABC_TRANSPORTER_2"/>
    <property type="match status" value="2"/>
</dbReference>
<evidence type="ECO:0000256" key="4">
    <source>
        <dbReference type="ARBA" id="ARBA00022692"/>
    </source>
</evidence>
<feature type="transmembrane region" description="Helical" evidence="9">
    <location>
        <begin position="668"/>
        <end position="686"/>
    </location>
</feature>
<dbReference type="InterPro" id="IPR003339">
    <property type="entry name" value="ABC/ECF_trnsptr_transmembrane"/>
</dbReference>
<dbReference type="InterPro" id="IPR015856">
    <property type="entry name" value="ABC_transpr_CbiO/EcfA_su"/>
</dbReference>
<dbReference type="InterPro" id="IPR003593">
    <property type="entry name" value="AAA+_ATPase"/>
</dbReference>
<gene>
    <name evidence="11" type="ORF">QUW28_04260</name>
</gene>
<dbReference type="EMBL" id="JAUDDZ010000004">
    <property type="protein sequence ID" value="MDM8274712.1"/>
    <property type="molecule type" value="Genomic_DNA"/>
</dbReference>
<evidence type="ECO:0000256" key="2">
    <source>
        <dbReference type="ARBA" id="ARBA00005417"/>
    </source>
</evidence>
<comment type="similarity">
    <text evidence="2">Belongs to the ABC transporter superfamily.</text>
</comment>
<keyword evidence="7 9" id="KW-1133">Transmembrane helix</keyword>
<dbReference type="InterPro" id="IPR027417">
    <property type="entry name" value="P-loop_NTPase"/>
</dbReference>
<organism evidence="11 12">
    <name type="scientific">Enorma phocaeensis</name>
    <dbReference type="NCBI Taxonomy" id="1871019"/>
    <lineage>
        <taxon>Bacteria</taxon>
        <taxon>Bacillati</taxon>
        <taxon>Actinomycetota</taxon>
        <taxon>Coriobacteriia</taxon>
        <taxon>Coriobacteriales</taxon>
        <taxon>Coriobacteriaceae</taxon>
        <taxon>Enorma</taxon>
    </lineage>
</organism>
<dbReference type="Pfam" id="PF00005">
    <property type="entry name" value="ABC_tran"/>
    <property type="match status" value="2"/>
</dbReference>
<keyword evidence="6" id="KW-0067">ATP-binding</keyword>
<keyword evidence="4 9" id="KW-0812">Transmembrane</keyword>
<dbReference type="SUPFAM" id="SSF52540">
    <property type="entry name" value="P-loop containing nucleoside triphosphate hydrolases"/>
    <property type="match status" value="2"/>
</dbReference>
<dbReference type="Proteomes" id="UP001529421">
    <property type="component" value="Unassembled WGS sequence"/>
</dbReference>
<keyword evidence="5" id="KW-0547">Nucleotide-binding</keyword>
<protein>
    <submittedName>
        <fullName evidence="11">Energy-coupling factor transporter ATPase</fullName>
    </submittedName>
</protein>
<evidence type="ECO:0000256" key="5">
    <source>
        <dbReference type="ARBA" id="ARBA00022741"/>
    </source>
</evidence>
<feature type="transmembrane region" description="Helical" evidence="9">
    <location>
        <begin position="618"/>
        <end position="637"/>
    </location>
</feature>
<dbReference type="PANTHER" id="PTHR43553:SF24">
    <property type="entry name" value="ENERGY-COUPLING FACTOR TRANSPORTER ATP-BINDING PROTEIN ECFA1"/>
    <property type="match status" value="1"/>
</dbReference>
<keyword evidence="12" id="KW-1185">Reference proteome</keyword>
<dbReference type="NCBIfam" id="NF010167">
    <property type="entry name" value="PRK13648.1"/>
    <property type="match status" value="2"/>
</dbReference>
<proteinExistence type="inferred from homology"/>
<evidence type="ECO:0000256" key="6">
    <source>
        <dbReference type="ARBA" id="ARBA00022840"/>
    </source>
</evidence>
<dbReference type="InterPro" id="IPR050095">
    <property type="entry name" value="ECF_ABC_transporter_ATP-bd"/>
</dbReference>
<evidence type="ECO:0000256" key="1">
    <source>
        <dbReference type="ARBA" id="ARBA00004141"/>
    </source>
</evidence>
<dbReference type="RefSeq" id="WP_289544823.1">
    <property type="nucleotide sequence ID" value="NZ_JAUDDZ010000004.1"/>
</dbReference>
<feature type="transmembrane region" description="Helical" evidence="9">
    <location>
        <begin position="846"/>
        <end position="864"/>
    </location>
</feature>
<keyword evidence="8 9" id="KW-0472">Membrane</keyword>
<comment type="subcellular location">
    <subcellularLocation>
        <location evidence="1">Membrane</location>
        <topology evidence="1">Multi-pass membrane protein</topology>
    </subcellularLocation>
</comment>
<evidence type="ECO:0000256" key="8">
    <source>
        <dbReference type="ARBA" id="ARBA00023136"/>
    </source>
</evidence>
<evidence type="ECO:0000313" key="12">
    <source>
        <dbReference type="Proteomes" id="UP001529421"/>
    </source>
</evidence>
<comment type="caution">
    <text evidence="11">The sequence shown here is derived from an EMBL/GenBank/DDBJ whole genome shotgun (WGS) entry which is preliminary data.</text>
</comment>
<feature type="transmembrane region" description="Helical" evidence="9">
    <location>
        <begin position="698"/>
        <end position="725"/>
    </location>
</feature>
<keyword evidence="3" id="KW-0813">Transport</keyword>
<dbReference type="PANTHER" id="PTHR43553">
    <property type="entry name" value="HEAVY METAL TRANSPORTER"/>
    <property type="match status" value="1"/>
</dbReference>
<dbReference type="CDD" id="cd16914">
    <property type="entry name" value="EcfT"/>
    <property type="match status" value="1"/>
</dbReference>
<feature type="domain" description="ABC transporter" evidence="10">
    <location>
        <begin position="338"/>
        <end position="572"/>
    </location>
</feature>
<dbReference type="Gene3D" id="3.40.50.300">
    <property type="entry name" value="P-loop containing nucleotide triphosphate hydrolases"/>
    <property type="match status" value="2"/>
</dbReference>
<dbReference type="InterPro" id="IPR017871">
    <property type="entry name" value="ABC_transporter-like_CS"/>
</dbReference>
<evidence type="ECO:0000256" key="9">
    <source>
        <dbReference type="SAM" id="Phobius"/>
    </source>
</evidence>
<evidence type="ECO:0000256" key="7">
    <source>
        <dbReference type="ARBA" id="ARBA00022989"/>
    </source>
</evidence>
<reference evidence="12" key="1">
    <citation type="submission" date="2023-06" db="EMBL/GenBank/DDBJ databases">
        <title>Identification and characterization of horizontal gene transfer across gut microbiota members of farm animals based on homology search.</title>
        <authorList>
            <person name="Zeman M."/>
            <person name="Kubasova T."/>
            <person name="Jahodarova E."/>
            <person name="Nykrynova M."/>
            <person name="Rychlik I."/>
        </authorList>
    </citation>
    <scope>NUCLEOTIDE SEQUENCE [LARGE SCALE GENOMIC DNA]</scope>
    <source>
        <strain evidence="12">154_Feed</strain>
    </source>
</reference>